<protein>
    <submittedName>
        <fullName evidence="1">Uncharacterized protein</fullName>
    </submittedName>
</protein>
<dbReference type="Proteomes" id="UP000323506">
    <property type="component" value="Chromosome D08"/>
</dbReference>
<gene>
    <name evidence="1" type="ORF">ES288_D08G226300v1</name>
</gene>
<reference evidence="1 2" key="1">
    <citation type="submission" date="2019-06" db="EMBL/GenBank/DDBJ databases">
        <title>WGS assembly of Gossypium darwinii.</title>
        <authorList>
            <person name="Chen Z.J."/>
            <person name="Sreedasyam A."/>
            <person name="Ando A."/>
            <person name="Song Q."/>
            <person name="De L."/>
            <person name="Hulse-Kemp A."/>
            <person name="Ding M."/>
            <person name="Ye W."/>
            <person name="Kirkbride R."/>
            <person name="Jenkins J."/>
            <person name="Plott C."/>
            <person name="Lovell J."/>
            <person name="Lin Y.-M."/>
            <person name="Vaughn R."/>
            <person name="Liu B."/>
            <person name="Li W."/>
            <person name="Simpson S."/>
            <person name="Scheffler B."/>
            <person name="Saski C."/>
            <person name="Grover C."/>
            <person name="Hu G."/>
            <person name="Conover J."/>
            <person name="Carlson J."/>
            <person name="Shu S."/>
            <person name="Boston L."/>
            <person name="Williams M."/>
            <person name="Peterson D."/>
            <person name="Mcgee K."/>
            <person name="Jones D."/>
            <person name="Wendel J."/>
            <person name="Stelly D."/>
            <person name="Grimwood J."/>
            <person name="Schmutz J."/>
        </authorList>
    </citation>
    <scope>NUCLEOTIDE SEQUENCE [LARGE SCALE GENOMIC DNA]</scope>
    <source>
        <strain evidence="1">1808015.09</strain>
    </source>
</reference>
<sequence length="98" mass="11529">MNVLDPLQLVHLADNFHFLVAQKKKGVNCSCDLSKRVQPEIYRVLYQWEKLFKAWHMRRISFGACFLRISMQSKGSFYLKKTSKYLTDSILSLIDLDL</sequence>
<proteinExistence type="predicted"/>
<evidence type="ECO:0000313" key="2">
    <source>
        <dbReference type="Proteomes" id="UP000323506"/>
    </source>
</evidence>
<dbReference type="AlphaFoldDB" id="A0A5D2BPH8"/>
<accession>A0A5D2BPH8</accession>
<name>A0A5D2BPH8_GOSDA</name>
<organism evidence="1 2">
    <name type="scientific">Gossypium darwinii</name>
    <name type="common">Darwin's cotton</name>
    <name type="synonym">Gossypium barbadense var. darwinii</name>
    <dbReference type="NCBI Taxonomy" id="34276"/>
    <lineage>
        <taxon>Eukaryota</taxon>
        <taxon>Viridiplantae</taxon>
        <taxon>Streptophyta</taxon>
        <taxon>Embryophyta</taxon>
        <taxon>Tracheophyta</taxon>
        <taxon>Spermatophyta</taxon>
        <taxon>Magnoliopsida</taxon>
        <taxon>eudicotyledons</taxon>
        <taxon>Gunneridae</taxon>
        <taxon>Pentapetalae</taxon>
        <taxon>rosids</taxon>
        <taxon>malvids</taxon>
        <taxon>Malvales</taxon>
        <taxon>Malvaceae</taxon>
        <taxon>Malvoideae</taxon>
        <taxon>Gossypium</taxon>
    </lineage>
</organism>
<evidence type="ECO:0000313" key="1">
    <source>
        <dbReference type="EMBL" id="TYG58478.1"/>
    </source>
</evidence>
<dbReference type="EMBL" id="CM017708">
    <property type="protein sequence ID" value="TYG58478.1"/>
    <property type="molecule type" value="Genomic_DNA"/>
</dbReference>
<keyword evidence="2" id="KW-1185">Reference proteome</keyword>